<gene>
    <name evidence="2" type="ORF">FHG85_06505</name>
</gene>
<dbReference type="Pfam" id="PF09345">
    <property type="entry name" value="SiaC"/>
    <property type="match status" value="1"/>
</dbReference>
<evidence type="ECO:0000313" key="3">
    <source>
        <dbReference type="Proteomes" id="UP000500961"/>
    </source>
</evidence>
<organism evidence="2 3">
    <name type="scientific">Tenuifilum thalassicum</name>
    <dbReference type="NCBI Taxonomy" id="2590900"/>
    <lineage>
        <taxon>Bacteria</taxon>
        <taxon>Pseudomonadati</taxon>
        <taxon>Bacteroidota</taxon>
        <taxon>Bacteroidia</taxon>
        <taxon>Bacteroidales</taxon>
        <taxon>Tenuifilaceae</taxon>
        <taxon>Tenuifilum</taxon>
    </lineage>
</organism>
<protein>
    <submittedName>
        <fullName evidence="2">DUF1987 domain-containing protein</fullName>
    </submittedName>
</protein>
<sequence>MKPLHIKARKDSPEISFDPNSGSFYLIGVSHPENVTTFYEPVLKWFLDFKDEIEKNGLGSQDKEITLRFFFKYINSASYKYMVTLFQLLQELFEIGVKIKIVWNYEPGDEDMAESGFELVEYSGLKAPFVCEESEELI</sequence>
<dbReference type="InterPro" id="IPR018530">
    <property type="entry name" value="SiaC"/>
</dbReference>
<accession>A0A7D3XEH0</accession>
<proteinExistence type="predicted"/>
<keyword evidence="3" id="KW-1185">Reference proteome</keyword>
<dbReference type="RefSeq" id="WP_173074162.1">
    <property type="nucleotide sequence ID" value="NZ_CP041345.1"/>
</dbReference>
<reference evidence="2 3" key="1">
    <citation type="submission" date="2019-07" db="EMBL/GenBank/DDBJ databases">
        <title>Thalassofilum flectens gen. nov., sp. nov., a novel moderate thermophilic anaerobe from a shallow sea hot spring in Kunashir Island (Russia), representing a new family in the order Bacteroidales, and proposal of Thalassofilacea fam. nov.</title>
        <authorList>
            <person name="Kochetkova T.V."/>
            <person name="Podosokorskaya O.A."/>
            <person name="Novikov A."/>
            <person name="Elcheninov A.G."/>
            <person name="Toshchakov S.V."/>
            <person name="Kublanov I.V."/>
        </authorList>
    </citation>
    <scope>NUCLEOTIDE SEQUENCE [LARGE SCALE GENOMIC DNA]</scope>
    <source>
        <strain evidence="2 3">38-H</strain>
    </source>
</reference>
<name>A0A7D3XEH0_9BACT</name>
<dbReference type="KEGG" id="ttz:FHG85_06505"/>
<evidence type="ECO:0000313" key="2">
    <source>
        <dbReference type="EMBL" id="QKG79927.1"/>
    </source>
</evidence>
<feature type="domain" description="SiaC family regulatory phosphoprotein" evidence="1">
    <location>
        <begin position="6"/>
        <end position="122"/>
    </location>
</feature>
<dbReference type="AlphaFoldDB" id="A0A7D3XEH0"/>
<dbReference type="EMBL" id="CP041345">
    <property type="protein sequence ID" value="QKG79927.1"/>
    <property type="molecule type" value="Genomic_DNA"/>
</dbReference>
<evidence type="ECO:0000259" key="1">
    <source>
        <dbReference type="Pfam" id="PF09345"/>
    </source>
</evidence>
<dbReference type="Proteomes" id="UP000500961">
    <property type="component" value="Chromosome"/>
</dbReference>